<keyword evidence="8" id="KW-1185">Reference proteome</keyword>
<evidence type="ECO:0000256" key="3">
    <source>
        <dbReference type="ARBA" id="ARBA00022448"/>
    </source>
</evidence>
<dbReference type="RefSeq" id="WP_057790764.1">
    <property type="nucleotide sequence ID" value="NZ_LAXJ01000003.1"/>
</dbReference>
<evidence type="ECO:0000313" key="7">
    <source>
        <dbReference type="EMBL" id="KRS13846.1"/>
    </source>
</evidence>
<dbReference type="STRING" id="1641875.XM53_04625"/>
<dbReference type="Pfam" id="PF01297">
    <property type="entry name" value="ZnuA"/>
    <property type="match status" value="1"/>
</dbReference>
<evidence type="ECO:0000256" key="6">
    <source>
        <dbReference type="RuleBase" id="RU003512"/>
    </source>
</evidence>
<evidence type="ECO:0000256" key="5">
    <source>
        <dbReference type="ARBA" id="ARBA00022729"/>
    </source>
</evidence>
<dbReference type="SUPFAM" id="SSF53807">
    <property type="entry name" value="Helical backbone' metal receptor"/>
    <property type="match status" value="1"/>
</dbReference>
<comment type="subcellular location">
    <subcellularLocation>
        <location evidence="1">Cell envelope</location>
    </subcellularLocation>
</comment>
<dbReference type="InterPro" id="IPR006129">
    <property type="entry name" value="AdhesinB"/>
</dbReference>
<dbReference type="InterPro" id="IPR050492">
    <property type="entry name" value="Bact_metal-bind_prot9"/>
</dbReference>
<sequence length="321" mass="34370">MHLSRRQIVLGALVAGTFAGTPLRAQSGRLSVVATTGMIGDAALRVGGDHVEVRSLMGAGVDPHSYRQTRTDIQAALRADIVLWHGLYLEAQMEEFLLKLGQRGTAVPVGENVPRQERIAHEDYVDKFDPHVWMVPQLWAYVVNGVRDALSAAAPERAQDFAANAAAYQAELTRLGEYAKTTLATVPPSARVLLSAHDAFGYFGAAFDFDVIGIQGISTESEAGLSRIRTLVDMLVERDVQAVFVETSVSDRNVRALVEGAAARGHAVRIGGELFSDAMGEPGSYEGTYIGMIDHNVTTIADALGGRAPERGMQGRLAAAS</sequence>
<dbReference type="InterPro" id="IPR006127">
    <property type="entry name" value="ZnuA-like"/>
</dbReference>
<dbReference type="GO" id="GO:0046872">
    <property type="term" value="F:metal ion binding"/>
    <property type="evidence" value="ECO:0007669"/>
    <property type="project" value="UniProtKB-KW"/>
</dbReference>
<keyword evidence="4" id="KW-0479">Metal-binding</keyword>
<dbReference type="PANTHER" id="PTHR42953">
    <property type="entry name" value="HIGH-AFFINITY ZINC UPTAKE SYSTEM PROTEIN ZNUA-RELATED"/>
    <property type="match status" value="1"/>
</dbReference>
<dbReference type="GO" id="GO:0030313">
    <property type="term" value="C:cell envelope"/>
    <property type="evidence" value="ECO:0007669"/>
    <property type="project" value="UniProtKB-SubCell"/>
</dbReference>
<dbReference type="PANTHER" id="PTHR42953:SF1">
    <property type="entry name" value="METAL-BINDING PROTEIN HI_0362-RELATED"/>
    <property type="match status" value="1"/>
</dbReference>
<comment type="caution">
    <text evidence="7">The sequence shown here is derived from an EMBL/GenBank/DDBJ whole genome shotgun (WGS) entry which is preliminary data.</text>
</comment>
<gene>
    <name evidence="7" type="ORF">XM53_04625</name>
</gene>
<dbReference type="Gene3D" id="3.40.50.1980">
    <property type="entry name" value="Nitrogenase molybdenum iron protein domain"/>
    <property type="match status" value="2"/>
</dbReference>
<dbReference type="EMBL" id="LAXJ01000003">
    <property type="protein sequence ID" value="KRS13846.1"/>
    <property type="molecule type" value="Genomic_DNA"/>
</dbReference>
<evidence type="ECO:0000256" key="1">
    <source>
        <dbReference type="ARBA" id="ARBA00004196"/>
    </source>
</evidence>
<dbReference type="GO" id="GO:0007155">
    <property type="term" value="P:cell adhesion"/>
    <property type="evidence" value="ECO:0007669"/>
    <property type="project" value="InterPro"/>
</dbReference>
<dbReference type="PRINTS" id="PR00691">
    <property type="entry name" value="ADHESINB"/>
</dbReference>
<accession>A0A0T5NYF7</accession>
<dbReference type="OrthoDB" id="9793396at2"/>
<protein>
    <submittedName>
        <fullName evidence="7">Manganese transporter</fullName>
    </submittedName>
</protein>
<keyword evidence="3 6" id="KW-0813">Transport</keyword>
<evidence type="ECO:0000256" key="2">
    <source>
        <dbReference type="ARBA" id="ARBA00011028"/>
    </source>
</evidence>
<evidence type="ECO:0000256" key="4">
    <source>
        <dbReference type="ARBA" id="ARBA00022723"/>
    </source>
</evidence>
<dbReference type="InterPro" id="IPR006128">
    <property type="entry name" value="Lipoprotein_PsaA-like"/>
</dbReference>
<evidence type="ECO:0000313" key="8">
    <source>
        <dbReference type="Proteomes" id="UP000051295"/>
    </source>
</evidence>
<dbReference type="PATRIC" id="fig|1641875.4.peg.2940"/>
<dbReference type="AlphaFoldDB" id="A0A0T5NYF7"/>
<keyword evidence="5" id="KW-0732">Signal</keyword>
<name>A0A0T5NYF7_9RHOB</name>
<dbReference type="GO" id="GO:0030001">
    <property type="term" value="P:metal ion transport"/>
    <property type="evidence" value="ECO:0007669"/>
    <property type="project" value="InterPro"/>
</dbReference>
<dbReference type="PRINTS" id="PR00690">
    <property type="entry name" value="ADHESNFAMILY"/>
</dbReference>
<dbReference type="Proteomes" id="UP000051295">
    <property type="component" value="Unassembled WGS sequence"/>
</dbReference>
<reference evidence="7 8" key="1">
    <citation type="submission" date="2015-04" db="EMBL/GenBank/DDBJ databases">
        <title>The draft genome sequence of Roseovarius sp.R12b.</title>
        <authorList>
            <person name="Li G."/>
            <person name="Lai Q."/>
            <person name="Shao Z."/>
            <person name="Yan P."/>
        </authorList>
    </citation>
    <scope>NUCLEOTIDE SEQUENCE [LARGE SCALE GENOMIC DNA]</scope>
    <source>
        <strain evidence="7 8">R12B</strain>
    </source>
</reference>
<comment type="similarity">
    <text evidence="2 6">Belongs to the bacterial solute-binding protein 9 family.</text>
</comment>
<organism evidence="7 8">
    <name type="scientific">Roseovarius atlanticus</name>
    <dbReference type="NCBI Taxonomy" id="1641875"/>
    <lineage>
        <taxon>Bacteria</taxon>
        <taxon>Pseudomonadati</taxon>
        <taxon>Pseudomonadota</taxon>
        <taxon>Alphaproteobacteria</taxon>
        <taxon>Rhodobacterales</taxon>
        <taxon>Roseobacteraceae</taxon>
        <taxon>Roseovarius</taxon>
    </lineage>
</organism>
<proteinExistence type="inferred from homology"/>